<keyword evidence="6 8" id="KW-0560">Oxidoreductase</keyword>
<evidence type="ECO:0000256" key="7">
    <source>
        <dbReference type="ARBA" id="ARBA00023004"/>
    </source>
</evidence>
<dbReference type="InterPro" id="IPR037523">
    <property type="entry name" value="VOC_core"/>
</dbReference>
<evidence type="ECO:0000256" key="4">
    <source>
        <dbReference type="ARBA" id="ARBA00022797"/>
    </source>
</evidence>
<dbReference type="PANTHER" id="PTHR36113">
    <property type="entry name" value="LYASE, PUTATIVE-RELATED-RELATED"/>
    <property type="match status" value="1"/>
</dbReference>
<sequence>MSLLAFDHAVIRVQDLEAARRWYCDLLGLIELARDGETVYLGCGGDEHFDLGLRPGGVGLDHMAFSVASVSELEETRERYLARGIACSAIERNPEPGIAAAFRLTVPTGQVFEVMVRDGRTSYPHTTKWNPAAAHAPLDINHITFLADDVETPTRFYCEQLGFAFSDLLLPPDADNPWLFSFIRVGENHHDIAIVKGSVGNKLHHVAFLVNGVSEVVRFADRLGRFGWRIEAGVGRHGPGGNSFLYVRDPSGNRIEITADVARLPNRFEPPRIWRGELSAVFNVWTEAPPPASFGDGT</sequence>
<keyword evidence="7 8" id="KW-0408">Iron</keyword>
<keyword evidence="3" id="KW-0479">Metal-binding</keyword>
<comment type="cofactor">
    <cofactor evidence="1 8">
        <name>Fe(2+)</name>
        <dbReference type="ChEBI" id="CHEBI:29033"/>
    </cofactor>
</comment>
<name>A0A7C1JXA2_THERO</name>
<dbReference type="InterPro" id="IPR051332">
    <property type="entry name" value="Fosfomycin_Res_Enzymes"/>
</dbReference>
<gene>
    <name evidence="10" type="ORF">ENP47_10935</name>
</gene>
<evidence type="ECO:0000256" key="3">
    <source>
        <dbReference type="ARBA" id="ARBA00022723"/>
    </source>
</evidence>
<evidence type="ECO:0000256" key="5">
    <source>
        <dbReference type="ARBA" id="ARBA00022964"/>
    </source>
</evidence>
<keyword evidence="5 8" id="KW-0223">Dioxygenase</keyword>
<comment type="similarity">
    <text evidence="2 8">Belongs to the extradiol ring-cleavage dioxygenase family.</text>
</comment>
<dbReference type="AlphaFoldDB" id="A0A7C1JXA2"/>
<evidence type="ECO:0000256" key="8">
    <source>
        <dbReference type="RuleBase" id="RU000683"/>
    </source>
</evidence>
<evidence type="ECO:0000256" key="1">
    <source>
        <dbReference type="ARBA" id="ARBA00001954"/>
    </source>
</evidence>
<dbReference type="GO" id="GO:0051213">
    <property type="term" value="F:dioxygenase activity"/>
    <property type="evidence" value="ECO:0007669"/>
    <property type="project" value="UniProtKB-KW"/>
</dbReference>
<dbReference type="PROSITE" id="PS00082">
    <property type="entry name" value="EXTRADIOL_DIOXYGENAS"/>
    <property type="match status" value="1"/>
</dbReference>
<reference evidence="10" key="1">
    <citation type="journal article" date="2020" name="mSystems">
        <title>Genome- and Community-Level Interaction Insights into Carbon Utilization and Element Cycling Functions of Hydrothermarchaeota in Hydrothermal Sediment.</title>
        <authorList>
            <person name="Zhou Z."/>
            <person name="Liu Y."/>
            <person name="Xu W."/>
            <person name="Pan J."/>
            <person name="Luo Z.H."/>
            <person name="Li M."/>
        </authorList>
    </citation>
    <scope>NUCLEOTIDE SEQUENCE [LARGE SCALE GENOMIC DNA]</scope>
    <source>
        <strain evidence="10">SpSt-222</strain>
    </source>
</reference>
<dbReference type="GO" id="GO:0008198">
    <property type="term" value="F:ferrous iron binding"/>
    <property type="evidence" value="ECO:0007669"/>
    <property type="project" value="InterPro"/>
</dbReference>
<dbReference type="InterPro" id="IPR004360">
    <property type="entry name" value="Glyas_Fos-R_dOase_dom"/>
</dbReference>
<feature type="domain" description="VOC" evidence="9">
    <location>
        <begin position="139"/>
        <end position="260"/>
    </location>
</feature>
<dbReference type="CDD" id="cd08343">
    <property type="entry name" value="ED_TypeI_classII_C"/>
    <property type="match status" value="1"/>
</dbReference>
<feature type="domain" description="VOC" evidence="9">
    <location>
        <begin position="5"/>
        <end position="117"/>
    </location>
</feature>
<dbReference type="PROSITE" id="PS51819">
    <property type="entry name" value="VOC"/>
    <property type="match status" value="2"/>
</dbReference>
<dbReference type="Pfam" id="PF00903">
    <property type="entry name" value="Glyoxalase"/>
    <property type="match status" value="2"/>
</dbReference>
<keyword evidence="4 8" id="KW-0058">Aromatic hydrocarbons catabolism</keyword>
<dbReference type="SUPFAM" id="SSF54593">
    <property type="entry name" value="Glyoxalase/Bleomycin resistance protein/Dihydroxybiphenyl dioxygenase"/>
    <property type="match status" value="1"/>
</dbReference>
<evidence type="ECO:0000313" key="10">
    <source>
        <dbReference type="EMBL" id="HEF66092.1"/>
    </source>
</evidence>
<dbReference type="Gene3D" id="3.10.180.10">
    <property type="entry name" value="2,3-Dihydroxybiphenyl 1,2-Dioxygenase, domain 1"/>
    <property type="match status" value="2"/>
</dbReference>
<protein>
    <recommendedName>
        <fullName evidence="9">VOC domain-containing protein</fullName>
    </recommendedName>
</protein>
<proteinExistence type="inferred from homology"/>
<organism evidence="10">
    <name type="scientific">Thermomicrobium roseum</name>
    <dbReference type="NCBI Taxonomy" id="500"/>
    <lineage>
        <taxon>Bacteria</taxon>
        <taxon>Pseudomonadati</taxon>
        <taxon>Thermomicrobiota</taxon>
        <taxon>Thermomicrobia</taxon>
        <taxon>Thermomicrobiales</taxon>
        <taxon>Thermomicrobiaceae</taxon>
        <taxon>Thermomicrobium</taxon>
    </lineage>
</organism>
<evidence type="ECO:0000259" key="9">
    <source>
        <dbReference type="PROSITE" id="PS51819"/>
    </source>
</evidence>
<dbReference type="EMBL" id="DSJL01000011">
    <property type="protein sequence ID" value="HEF66092.1"/>
    <property type="molecule type" value="Genomic_DNA"/>
</dbReference>
<dbReference type="InterPro" id="IPR000486">
    <property type="entry name" value="Xdiol_ring_cleave_dOase_1/2"/>
</dbReference>
<evidence type="ECO:0000256" key="2">
    <source>
        <dbReference type="ARBA" id="ARBA00008784"/>
    </source>
</evidence>
<accession>A0A7C1JXA2</accession>
<evidence type="ECO:0000256" key="6">
    <source>
        <dbReference type="ARBA" id="ARBA00023002"/>
    </source>
</evidence>
<dbReference type="InterPro" id="IPR029068">
    <property type="entry name" value="Glyas_Bleomycin-R_OHBP_Dase"/>
</dbReference>
<dbReference type="PANTHER" id="PTHR36113:SF6">
    <property type="entry name" value="FOSFOMYCIN RESISTANCE PROTEIN FOSX"/>
    <property type="match status" value="1"/>
</dbReference>
<comment type="caution">
    <text evidence="10">The sequence shown here is derived from an EMBL/GenBank/DDBJ whole genome shotgun (WGS) entry which is preliminary data.</text>
</comment>